<comment type="caution">
    <text evidence="9">The sequence shown here is derived from an EMBL/GenBank/DDBJ whole genome shotgun (WGS) entry which is preliminary data.</text>
</comment>
<dbReference type="InterPro" id="IPR026811">
    <property type="entry name" value="CIZ1"/>
</dbReference>
<feature type="compositionally biased region" description="Low complexity" evidence="6">
    <location>
        <begin position="402"/>
        <end position="419"/>
    </location>
</feature>
<keyword evidence="7" id="KW-0472">Membrane</keyword>
<accession>A0ABN9B246</accession>
<reference evidence="9" key="1">
    <citation type="submission" date="2023-05" db="EMBL/GenBank/DDBJ databases">
        <authorList>
            <person name="Stuckert A."/>
        </authorList>
    </citation>
    <scope>NUCLEOTIDE SEQUENCE</scope>
</reference>
<feature type="compositionally biased region" description="Low complexity" evidence="6">
    <location>
        <begin position="336"/>
        <end position="352"/>
    </location>
</feature>
<evidence type="ECO:0000256" key="6">
    <source>
        <dbReference type="SAM" id="MobiDB-lite"/>
    </source>
</evidence>
<organism evidence="9 10">
    <name type="scientific">Staurois parvus</name>
    <dbReference type="NCBI Taxonomy" id="386267"/>
    <lineage>
        <taxon>Eukaryota</taxon>
        <taxon>Metazoa</taxon>
        <taxon>Chordata</taxon>
        <taxon>Craniata</taxon>
        <taxon>Vertebrata</taxon>
        <taxon>Euteleostomi</taxon>
        <taxon>Amphibia</taxon>
        <taxon>Batrachia</taxon>
        <taxon>Anura</taxon>
        <taxon>Neobatrachia</taxon>
        <taxon>Ranoidea</taxon>
        <taxon>Ranidae</taxon>
        <taxon>Staurois</taxon>
    </lineage>
</organism>
<keyword evidence="7" id="KW-1133">Transmembrane helix</keyword>
<comment type="subcellular location">
    <subcellularLocation>
        <location evidence="1">Nucleus</location>
    </subcellularLocation>
</comment>
<dbReference type="EMBL" id="CATNWA010001957">
    <property type="protein sequence ID" value="CAI9541612.1"/>
    <property type="molecule type" value="Genomic_DNA"/>
</dbReference>
<feature type="transmembrane region" description="Helical" evidence="7">
    <location>
        <begin position="12"/>
        <end position="32"/>
    </location>
</feature>
<feature type="region of interest" description="Disordered" evidence="6">
    <location>
        <begin position="79"/>
        <end position="156"/>
    </location>
</feature>
<feature type="compositionally biased region" description="Basic residues" evidence="6">
    <location>
        <begin position="362"/>
        <end position="371"/>
    </location>
</feature>
<dbReference type="InterPro" id="IPR000690">
    <property type="entry name" value="Matrin/U1-C_Znf_C2H2"/>
</dbReference>
<feature type="compositionally biased region" description="Polar residues" evidence="6">
    <location>
        <begin position="141"/>
        <end position="156"/>
    </location>
</feature>
<feature type="compositionally biased region" description="Low complexity" evidence="6">
    <location>
        <begin position="428"/>
        <end position="440"/>
    </location>
</feature>
<gene>
    <name evidence="9" type="ORF">SPARVUS_LOCUS1950455</name>
</gene>
<feature type="compositionally biased region" description="Acidic residues" evidence="6">
    <location>
        <begin position="292"/>
        <end position="305"/>
    </location>
</feature>
<evidence type="ECO:0000313" key="10">
    <source>
        <dbReference type="Proteomes" id="UP001162483"/>
    </source>
</evidence>
<dbReference type="PROSITE" id="PS50171">
    <property type="entry name" value="ZF_MATRIN"/>
    <property type="match status" value="1"/>
</dbReference>
<protein>
    <recommendedName>
        <fullName evidence="8">Matrin-type domain-containing protein</fullName>
    </recommendedName>
</protein>
<proteinExistence type="predicted"/>
<dbReference type="Proteomes" id="UP001162483">
    <property type="component" value="Unassembled WGS sequence"/>
</dbReference>
<keyword evidence="2" id="KW-0479">Metal-binding</keyword>
<evidence type="ECO:0000259" key="8">
    <source>
        <dbReference type="PROSITE" id="PS50171"/>
    </source>
</evidence>
<feature type="compositionally biased region" description="Basic and acidic residues" evidence="6">
    <location>
        <begin position="79"/>
        <end position="91"/>
    </location>
</feature>
<evidence type="ECO:0000256" key="3">
    <source>
        <dbReference type="ARBA" id="ARBA00022771"/>
    </source>
</evidence>
<keyword evidence="10" id="KW-1185">Reference proteome</keyword>
<feature type="compositionally biased region" description="Polar residues" evidence="6">
    <location>
        <begin position="383"/>
        <end position="394"/>
    </location>
</feature>
<dbReference type="PANTHER" id="PTHR15491">
    <property type="match status" value="1"/>
</dbReference>
<feature type="region of interest" description="Disordered" evidence="6">
    <location>
        <begin position="170"/>
        <end position="459"/>
    </location>
</feature>
<feature type="compositionally biased region" description="Basic and acidic residues" evidence="6">
    <location>
        <begin position="103"/>
        <end position="120"/>
    </location>
</feature>
<sequence length="522" mass="57410">MKAIKSWPRVFLYVFKITGIFFFCIFDIQFLFCAEFVNGKVGTKLHSKESGTKIKREEGADSFPFNLDEFVTVDEIVEEHTEKQKEDEEKPSQTGATKRGGKRKEDYPPTSDTKKPKEAGGEAQELSFVTLDEVGDEEDNTTSPEGAQNEVASSLMTVDEVHAEDQAHAIDKVNEEDCPPPNTEESSTLMTLDEVSDDEEANGPAVPRVSSTILDKEQLLTLDEISGEDEEQTSHSETSNPDKCLTQETENKENRSANPEKKEDPEAPDVHPQEPDQESQAEQPLLTLDEVKADEEEEEEDDFLGDIEHQFLTVDEIGEEEEDIEVKKEAVEESQPKPSSISIQPKSKTSPKFSPPESKPPAGRRGRPRKRPLSESADDAKDTSLQTSTDSSISEPKKTPTKTKPAAKGADQGKAGGSAVTTPDKPAAGSSTPKTTGTPAKKTKVESPSPGKTKLSPFNASVPVGLEFLVPKTGFFCELCSLFYMDDASKLKHCKSLRHYQAVQKHLAKEETTTTEGKSPRT</sequence>
<dbReference type="InterPro" id="IPR003604">
    <property type="entry name" value="Matrin/U1-like-C_Znf_C2H2"/>
</dbReference>
<keyword evidence="3" id="KW-0863">Zinc-finger</keyword>
<evidence type="ECO:0000256" key="7">
    <source>
        <dbReference type="SAM" id="Phobius"/>
    </source>
</evidence>
<evidence type="ECO:0000256" key="2">
    <source>
        <dbReference type="ARBA" id="ARBA00022723"/>
    </source>
</evidence>
<name>A0ABN9B246_9NEOB</name>
<dbReference type="SMART" id="SM00451">
    <property type="entry name" value="ZnF_U1"/>
    <property type="match status" value="1"/>
</dbReference>
<keyword evidence="5" id="KW-0539">Nucleus</keyword>
<evidence type="ECO:0000256" key="1">
    <source>
        <dbReference type="ARBA" id="ARBA00004123"/>
    </source>
</evidence>
<dbReference type="PANTHER" id="PTHR15491:SF9">
    <property type="entry name" value="CIP1-INTERACTING ZINC FINGER PROTEIN"/>
    <property type="match status" value="1"/>
</dbReference>
<feature type="domain" description="Matrin-type" evidence="8">
    <location>
        <begin position="475"/>
        <end position="505"/>
    </location>
</feature>
<keyword evidence="7" id="KW-0812">Transmembrane</keyword>
<evidence type="ECO:0000256" key="5">
    <source>
        <dbReference type="ARBA" id="ARBA00023242"/>
    </source>
</evidence>
<evidence type="ECO:0000256" key="4">
    <source>
        <dbReference type="ARBA" id="ARBA00022833"/>
    </source>
</evidence>
<feature type="compositionally biased region" description="Basic and acidic residues" evidence="6">
    <location>
        <begin position="249"/>
        <end position="274"/>
    </location>
</feature>
<feature type="compositionally biased region" description="Basic and acidic residues" evidence="6">
    <location>
        <begin position="325"/>
        <end position="335"/>
    </location>
</feature>
<evidence type="ECO:0000313" key="9">
    <source>
        <dbReference type="EMBL" id="CAI9541612.1"/>
    </source>
</evidence>
<keyword evidence="4" id="KW-0862">Zinc</keyword>